<comment type="caution">
    <text evidence="4">The sequence shown here is derived from an EMBL/GenBank/DDBJ whole genome shotgun (WGS) entry which is preliminary data.</text>
</comment>
<dbReference type="PANTHER" id="PTHR36681:SF3">
    <property type="entry name" value="NUCLEAR GTPASE, GERMINAL CENTER-ASSOCIATED, TANDEM DUPLICATE 3"/>
    <property type="match status" value="1"/>
</dbReference>
<dbReference type="InterPro" id="IPR027417">
    <property type="entry name" value="P-loop_NTPase"/>
</dbReference>
<evidence type="ECO:0000256" key="1">
    <source>
        <dbReference type="SAM" id="MobiDB-lite"/>
    </source>
</evidence>
<name>A0A139HC22_9PEZI</name>
<feature type="compositionally biased region" description="Basic and acidic residues" evidence="1">
    <location>
        <begin position="53"/>
        <end position="62"/>
    </location>
</feature>
<evidence type="ECO:0000259" key="2">
    <source>
        <dbReference type="Pfam" id="PF00350"/>
    </source>
</evidence>
<dbReference type="Pfam" id="PF00350">
    <property type="entry name" value="Dynamin_N"/>
    <property type="match status" value="1"/>
</dbReference>
<keyword evidence="5" id="KW-1185">Reference proteome</keyword>
<organism evidence="4 5">
    <name type="scientific">Pseudocercospora eumusae</name>
    <dbReference type="NCBI Taxonomy" id="321146"/>
    <lineage>
        <taxon>Eukaryota</taxon>
        <taxon>Fungi</taxon>
        <taxon>Dikarya</taxon>
        <taxon>Ascomycota</taxon>
        <taxon>Pezizomycotina</taxon>
        <taxon>Dothideomycetes</taxon>
        <taxon>Dothideomycetidae</taxon>
        <taxon>Mycosphaerellales</taxon>
        <taxon>Mycosphaerellaceae</taxon>
        <taxon>Pseudocercospora</taxon>
    </lineage>
</organism>
<evidence type="ECO:0000313" key="4">
    <source>
        <dbReference type="EMBL" id="KXS99981.1"/>
    </source>
</evidence>
<evidence type="ECO:0000259" key="3">
    <source>
        <dbReference type="Pfam" id="PF24564"/>
    </source>
</evidence>
<dbReference type="InterPro" id="IPR056024">
    <property type="entry name" value="DUF7605"/>
</dbReference>
<dbReference type="Gene3D" id="3.40.50.300">
    <property type="entry name" value="P-loop containing nucleotide triphosphate hydrolases"/>
    <property type="match status" value="1"/>
</dbReference>
<feature type="domain" description="DUF7605" evidence="3">
    <location>
        <begin position="786"/>
        <end position="965"/>
    </location>
</feature>
<dbReference type="OrthoDB" id="3598281at2759"/>
<dbReference type="PANTHER" id="PTHR36681">
    <property type="entry name" value="NUCLEAR GTPASE, GERMINAL CENTER-ASSOCIATED, TANDEM DUPLICATE 3"/>
    <property type="match status" value="1"/>
</dbReference>
<accession>A0A139HC22</accession>
<dbReference type="EMBL" id="LFZN01000082">
    <property type="protein sequence ID" value="KXS99981.1"/>
    <property type="molecule type" value="Genomic_DNA"/>
</dbReference>
<dbReference type="Pfam" id="PF24564">
    <property type="entry name" value="DUF7605"/>
    <property type="match status" value="1"/>
</dbReference>
<feature type="domain" description="Dynamin N-terminal" evidence="2">
    <location>
        <begin position="283"/>
        <end position="528"/>
    </location>
</feature>
<proteinExistence type="predicted"/>
<feature type="region of interest" description="Disordered" evidence="1">
    <location>
        <begin position="52"/>
        <end position="188"/>
    </location>
</feature>
<evidence type="ECO:0000313" key="5">
    <source>
        <dbReference type="Proteomes" id="UP000070133"/>
    </source>
</evidence>
<sequence length="1109" mass="124937">MSYNRPLKMDPPRGPRGSGGWLPLIDEPRGACYIHSSINRVRDGYVYTSHTNGECRNRDNKFHPHTRLPNSSLRQGRLGGRQPTRPASQGTSPMRADPQAPDYSQRHEQRPVPPSPSMPRRTRDDRHDQPPQTDGPTRKHARPSTPPIKQEEASPRPDPAQLGPTGKRRKTSVASNTQIKAENTSILENRPLNQMNGIWQEASAPSLLPRPRSVKRKPDIAYYEPNGKATQAENTVYYSTKPLSQYWQSIRSKHSEDAALDSTMSEIQTFSDPVRRYAPPKLVAVLGPTGHGKSTLVGKLINKPDAVAPNGFARGTDVPQEMRSGVPGQDTDMLVSPQFLDEASLENFVCSRVCKIVEFVKKHMPHEHSPEEVEEPGDLMMEQYESNVRRLLSLVHESENTDFANLESFKAWIREQACEDDGVKTLHRMILRRAQVTMIPKLRDSTYPVSDAEGMAQILHKLRRPQDTVEPHPWPLLQINRIHAKDQELAEAGVIVSDTPGHNDVDSELNESTEAYLETCDVMLLVHQVLRSDGFEELGHYLELAMSSGRPIWLIITKADSPVEKAEILDYQTRMGENDPKLLAVGKIRKRIEECDNEVQELESQKQQMGPTDPNYGIVDQKLIQAQGKLSLTEQEQIRLERGIRESNVRYHFQRKMAVLQPGREATVPIFFTSAIEPGGNRANRSNARTKTDSEYSGIPQIQRKLFGLTGRARFAVLRQNTASLRSRLEALKGLVYQSGLERRQDAIKSDLKKALKSGLNRASDSLKTNFVALVIQHWDALQKQEGARWAEATFRLVEQWGALQPKTHTAYCKKAGHWSPVQLRRSARQHQSSQVDGSWNRQVQSLLLDDTNATMEKLQQDVHGLLESTISSFGADVLMEVRKTLAEVSSSGENINIQALVDFIALQEEQFSKLFEELINDGQSHENDLYSMIQRIHALIVFNSTEASYIGQAMKNTYNQAAQIDSKSNFKRGELKGTRPQKARALRNNIISMRLSGVDSKTPVSERIRNFRFLPGMNTAIKKDLKAKAKFRFDLFDRELSLPKQLIEDKIDLVFGASQSDATRMSAADAHAVQEHCNYALKQVDHADGLLRECAEWEAGLAEAMRVG</sequence>
<dbReference type="SUPFAM" id="SSF52540">
    <property type="entry name" value="P-loop containing nucleoside triphosphate hydrolases"/>
    <property type="match status" value="1"/>
</dbReference>
<evidence type="ECO:0008006" key="6">
    <source>
        <dbReference type="Google" id="ProtNLM"/>
    </source>
</evidence>
<dbReference type="InterPro" id="IPR045063">
    <property type="entry name" value="Dynamin_N"/>
</dbReference>
<protein>
    <recommendedName>
        <fullName evidence="6">G domain-containing protein</fullName>
    </recommendedName>
</protein>
<feature type="region of interest" description="Disordered" evidence="1">
    <location>
        <begin position="1"/>
        <end position="21"/>
    </location>
</feature>
<feature type="compositionally biased region" description="Polar residues" evidence="1">
    <location>
        <begin position="172"/>
        <end position="188"/>
    </location>
</feature>
<dbReference type="AlphaFoldDB" id="A0A139HC22"/>
<gene>
    <name evidence="4" type="ORF">AC578_791</name>
</gene>
<reference evidence="4 5" key="1">
    <citation type="submission" date="2015-07" db="EMBL/GenBank/DDBJ databases">
        <title>Comparative genomics of the Sigatoka disease complex on banana suggests a link between parallel evolutionary changes in Pseudocercospora fijiensis and Pseudocercospora eumusae and increased virulence on the banana host.</title>
        <authorList>
            <person name="Chang T.-C."/>
            <person name="Salvucci A."/>
            <person name="Crous P.W."/>
            <person name="Stergiopoulos I."/>
        </authorList>
    </citation>
    <scope>NUCLEOTIDE SEQUENCE [LARGE SCALE GENOMIC DNA]</scope>
    <source>
        <strain evidence="4 5">CBS 114824</strain>
    </source>
</reference>
<dbReference type="Proteomes" id="UP000070133">
    <property type="component" value="Unassembled WGS sequence"/>
</dbReference>